<organism evidence="2 3">
    <name type="scientific">Cotesia congregata</name>
    <name type="common">Parasitoid wasp</name>
    <name type="synonym">Apanteles congregatus</name>
    <dbReference type="NCBI Taxonomy" id="51543"/>
    <lineage>
        <taxon>Eukaryota</taxon>
        <taxon>Metazoa</taxon>
        <taxon>Ecdysozoa</taxon>
        <taxon>Arthropoda</taxon>
        <taxon>Hexapoda</taxon>
        <taxon>Insecta</taxon>
        <taxon>Pterygota</taxon>
        <taxon>Neoptera</taxon>
        <taxon>Endopterygota</taxon>
        <taxon>Hymenoptera</taxon>
        <taxon>Apocrita</taxon>
        <taxon>Ichneumonoidea</taxon>
        <taxon>Braconidae</taxon>
        <taxon>Microgastrinae</taxon>
        <taxon>Cotesia</taxon>
    </lineage>
</organism>
<sequence length="109" mass="12347">MWSNTESGQIQRGPIQRASTVVSSTLHSTSGLVFSDEEKAESLAENFEKVHHLTEDDRDYETEKQVNKTYVEIMRENIDTDDIDLTSSKEIFKAIKKTKSKKAPGPDDI</sequence>
<evidence type="ECO:0000256" key="1">
    <source>
        <dbReference type="SAM" id="MobiDB-lite"/>
    </source>
</evidence>
<evidence type="ECO:0000313" key="2">
    <source>
        <dbReference type="EMBL" id="CAG5092721.1"/>
    </source>
</evidence>
<proteinExistence type="predicted"/>
<feature type="region of interest" description="Disordered" evidence="1">
    <location>
        <begin position="1"/>
        <end position="22"/>
    </location>
</feature>
<feature type="compositionally biased region" description="Polar residues" evidence="1">
    <location>
        <begin position="1"/>
        <end position="10"/>
    </location>
</feature>
<dbReference type="Proteomes" id="UP000786811">
    <property type="component" value="Unassembled WGS sequence"/>
</dbReference>
<dbReference type="AlphaFoldDB" id="A0A8J2HIU6"/>
<comment type="caution">
    <text evidence="2">The sequence shown here is derived from an EMBL/GenBank/DDBJ whole genome shotgun (WGS) entry which is preliminary data.</text>
</comment>
<keyword evidence="3" id="KW-1185">Reference proteome</keyword>
<accession>A0A8J2HIU6</accession>
<gene>
    <name evidence="2" type="ORF">HICCMSTLAB_LOCUS6337</name>
</gene>
<reference evidence="2" key="1">
    <citation type="submission" date="2021-04" db="EMBL/GenBank/DDBJ databases">
        <authorList>
            <person name="Chebbi M.A.C M."/>
        </authorList>
    </citation>
    <scope>NUCLEOTIDE SEQUENCE</scope>
</reference>
<name>A0A8J2HIU6_COTCN</name>
<protein>
    <submittedName>
        <fullName evidence="2">Uncharacterized protein</fullName>
    </submittedName>
</protein>
<dbReference type="EMBL" id="CAJNRD030001120">
    <property type="protein sequence ID" value="CAG5092721.1"/>
    <property type="molecule type" value="Genomic_DNA"/>
</dbReference>
<evidence type="ECO:0000313" key="3">
    <source>
        <dbReference type="Proteomes" id="UP000786811"/>
    </source>
</evidence>